<keyword evidence="3" id="KW-0433">Leucine-rich repeat</keyword>
<dbReference type="Gene3D" id="3.40.50.10140">
    <property type="entry name" value="Toll/interleukin-1 receptor homology (TIR) domain"/>
    <property type="match status" value="1"/>
</dbReference>
<dbReference type="Proteomes" id="UP001283361">
    <property type="component" value="Unassembled WGS sequence"/>
</dbReference>
<dbReference type="InterPro" id="IPR035897">
    <property type="entry name" value="Toll_tir_struct_dom_sf"/>
</dbReference>
<evidence type="ECO:0000256" key="2">
    <source>
        <dbReference type="ARBA" id="ARBA00009634"/>
    </source>
</evidence>
<evidence type="ECO:0000256" key="5">
    <source>
        <dbReference type="ARBA" id="ARBA00022729"/>
    </source>
</evidence>
<comment type="caution">
    <text evidence="14">The sequence shown here is derived from an EMBL/GenBank/DDBJ whole genome shotgun (WGS) entry which is preliminary data.</text>
</comment>
<gene>
    <name evidence="14" type="ORF">RRG08_024154</name>
</gene>
<dbReference type="InterPro" id="IPR032675">
    <property type="entry name" value="LRR_dom_sf"/>
</dbReference>
<dbReference type="SMART" id="SM00255">
    <property type="entry name" value="TIR"/>
    <property type="match status" value="1"/>
</dbReference>
<comment type="similarity">
    <text evidence="2">Belongs to the Toll-like receptor family.</text>
</comment>
<evidence type="ECO:0000256" key="12">
    <source>
        <dbReference type="SAM" id="SignalP"/>
    </source>
</evidence>
<dbReference type="SUPFAM" id="SSF52200">
    <property type="entry name" value="Toll/Interleukin receptor TIR domain"/>
    <property type="match status" value="1"/>
</dbReference>
<keyword evidence="9" id="KW-0675">Receptor</keyword>
<dbReference type="Pfam" id="PF13855">
    <property type="entry name" value="LRR_8"/>
    <property type="match status" value="2"/>
</dbReference>
<evidence type="ECO:0000256" key="4">
    <source>
        <dbReference type="ARBA" id="ARBA00022692"/>
    </source>
</evidence>
<accession>A0AAE0YPZ3</accession>
<evidence type="ECO:0000256" key="6">
    <source>
        <dbReference type="ARBA" id="ARBA00022737"/>
    </source>
</evidence>
<dbReference type="GO" id="GO:0005886">
    <property type="term" value="C:plasma membrane"/>
    <property type="evidence" value="ECO:0007669"/>
    <property type="project" value="TreeGrafter"/>
</dbReference>
<dbReference type="AlphaFoldDB" id="A0AAE0YPZ3"/>
<dbReference type="PANTHER" id="PTHR24365:SF541">
    <property type="entry name" value="PROTEIN TOLL-RELATED"/>
    <property type="match status" value="1"/>
</dbReference>
<name>A0AAE0YPZ3_9GAST</name>
<evidence type="ECO:0000313" key="14">
    <source>
        <dbReference type="EMBL" id="KAK3754077.1"/>
    </source>
</evidence>
<keyword evidence="10" id="KW-0325">Glycoprotein</keyword>
<dbReference type="SUPFAM" id="SSF52058">
    <property type="entry name" value="L domain-like"/>
    <property type="match status" value="2"/>
</dbReference>
<evidence type="ECO:0000259" key="13">
    <source>
        <dbReference type="PROSITE" id="PS50104"/>
    </source>
</evidence>
<dbReference type="EMBL" id="JAWDGP010005686">
    <property type="protein sequence ID" value="KAK3754077.1"/>
    <property type="molecule type" value="Genomic_DNA"/>
</dbReference>
<evidence type="ECO:0000256" key="8">
    <source>
        <dbReference type="ARBA" id="ARBA00023136"/>
    </source>
</evidence>
<keyword evidence="5 12" id="KW-0732">Signal</keyword>
<dbReference type="PANTHER" id="PTHR24365">
    <property type="entry name" value="TOLL-LIKE RECEPTOR"/>
    <property type="match status" value="1"/>
</dbReference>
<feature type="chain" id="PRO_5042258045" description="TIR domain-containing protein" evidence="12">
    <location>
        <begin position="24"/>
        <end position="912"/>
    </location>
</feature>
<feature type="domain" description="TIR" evidence="13">
    <location>
        <begin position="766"/>
        <end position="910"/>
    </location>
</feature>
<organism evidence="14 15">
    <name type="scientific">Elysia crispata</name>
    <name type="common">lettuce slug</name>
    <dbReference type="NCBI Taxonomy" id="231223"/>
    <lineage>
        <taxon>Eukaryota</taxon>
        <taxon>Metazoa</taxon>
        <taxon>Spiralia</taxon>
        <taxon>Lophotrochozoa</taxon>
        <taxon>Mollusca</taxon>
        <taxon>Gastropoda</taxon>
        <taxon>Heterobranchia</taxon>
        <taxon>Euthyneura</taxon>
        <taxon>Panpulmonata</taxon>
        <taxon>Sacoglossa</taxon>
        <taxon>Placobranchoidea</taxon>
        <taxon>Plakobranchidae</taxon>
        <taxon>Elysia</taxon>
    </lineage>
</organism>
<evidence type="ECO:0000256" key="1">
    <source>
        <dbReference type="ARBA" id="ARBA00004167"/>
    </source>
</evidence>
<dbReference type="GO" id="GO:0038023">
    <property type="term" value="F:signaling receptor activity"/>
    <property type="evidence" value="ECO:0007669"/>
    <property type="project" value="TreeGrafter"/>
</dbReference>
<dbReference type="InterPro" id="IPR001611">
    <property type="entry name" value="Leu-rich_rpt"/>
</dbReference>
<evidence type="ECO:0000256" key="9">
    <source>
        <dbReference type="ARBA" id="ARBA00023170"/>
    </source>
</evidence>
<proteinExistence type="inferred from homology"/>
<dbReference type="SMART" id="SM00369">
    <property type="entry name" value="LRR_TYP"/>
    <property type="match status" value="6"/>
</dbReference>
<dbReference type="InterPro" id="IPR003591">
    <property type="entry name" value="Leu-rich_rpt_typical-subtyp"/>
</dbReference>
<sequence>MRTSIPNLFILFVKVFFIYLGVTLPTCTAIPQEEYVTDYPRRIGYHDEYHGESFETPRYSAYKKALWSYSQSVERDENIQSGPDRKTCVACKVIDSVYVNCSARNWLIVPTEEFPTVIQVFDLSRNLITALPGHAFFRYQLLRELNLERNNLCKIDPQAFAGLSNLKELNLFANKLVMNETIIRNAFSENVFAPLKNLRKLRLERNNPLPNKSKLRYPHRALSRLSSLEELCLDGFPGAVFESGFANLTLLKNLSLDGYKFGNCKLFELKNETFRHVTSVKYLSITDCSLQGHRIEAGTFKPLINLVSLNISFNQDINVQFFDRVFYGLQNTTTLKALHMQFVVNLYTLGVCLSSRYIKYFPQSIEYLDIRENKLQCVDRNVMDHIQNLKVLDISKNSFVFGTYLLDLPKLIHLTALHVDDYQFAANRLPKIYPFNPRTPPLETDNCSLYEKHEVNHETQELILRLPPKLHAMNVRYASMRYIFSQLKVDVNNSLESLVLEGNYFPVLEGPILGLNMIKNCHLVANKIYFISEIFFETFTSLQKLNLSVNRLGEFLEDYPQTKVFQPLVELISLDLASNTLRFLGKNLFHGLDKLQFLRISHNPIYRFFPDISNMLNLQAFIAVDTSLSYLSVKTRDAISRRVQNGSSFQADLEQSPIFCNCLNFPFIKWMVTSQAFNFTNKTYLCHYSDTSYINVHDGYTHVLIMLSRECRSQEDLFLTVGAITIVFILLLIFALAYRYRWKLRYMYHAAYIYLRSDRGSSDHRFEYDVFVCYAEENRRFVTDILCHALEERGLSVLVHHRHFTAGELIGVNIVRAVNTCRRTVVVLTSSLADSSWCNYEIQMANQETASRGKPVLIFLLFDDMDVGQLSPELLYNVQNNTYIQFPSCPTSIEDACCLKSQWDKLARDIRN</sequence>
<dbReference type="PROSITE" id="PS50104">
    <property type="entry name" value="TIR"/>
    <property type="match status" value="1"/>
</dbReference>
<dbReference type="InterPro" id="IPR000157">
    <property type="entry name" value="TIR_dom"/>
</dbReference>
<evidence type="ECO:0000256" key="7">
    <source>
        <dbReference type="ARBA" id="ARBA00022989"/>
    </source>
</evidence>
<keyword evidence="8 11" id="KW-0472">Membrane</keyword>
<evidence type="ECO:0000256" key="10">
    <source>
        <dbReference type="ARBA" id="ARBA00023180"/>
    </source>
</evidence>
<dbReference type="Gene3D" id="3.80.10.10">
    <property type="entry name" value="Ribonuclease Inhibitor"/>
    <property type="match status" value="3"/>
</dbReference>
<reference evidence="14" key="1">
    <citation type="journal article" date="2023" name="G3 (Bethesda)">
        <title>A reference genome for the long-term kleptoplast-retaining sea slug Elysia crispata morphotype clarki.</title>
        <authorList>
            <person name="Eastman K.E."/>
            <person name="Pendleton A.L."/>
            <person name="Shaikh M.A."/>
            <person name="Suttiyut T."/>
            <person name="Ogas R."/>
            <person name="Tomko P."/>
            <person name="Gavelis G."/>
            <person name="Widhalm J.R."/>
            <person name="Wisecaver J.H."/>
        </authorList>
    </citation>
    <scope>NUCLEOTIDE SEQUENCE</scope>
    <source>
        <strain evidence="14">ECLA1</strain>
    </source>
</reference>
<keyword evidence="7 11" id="KW-1133">Transmembrane helix</keyword>
<keyword evidence="15" id="KW-1185">Reference proteome</keyword>
<evidence type="ECO:0000256" key="11">
    <source>
        <dbReference type="SAM" id="Phobius"/>
    </source>
</evidence>
<keyword evidence="6" id="KW-0677">Repeat</keyword>
<evidence type="ECO:0000256" key="3">
    <source>
        <dbReference type="ARBA" id="ARBA00022614"/>
    </source>
</evidence>
<feature type="transmembrane region" description="Helical" evidence="11">
    <location>
        <begin position="717"/>
        <end position="738"/>
    </location>
</feature>
<protein>
    <recommendedName>
        <fullName evidence="13">TIR domain-containing protein</fullName>
    </recommendedName>
</protein>
<evidence type="ECO:0000313" key="15">
    <source>
        <dbReference type="Proteomes" id="UP001283361"/>
    </source>
</evidence>
<keyword evidence="4 11" id="KW-0812">Transmembrane</keyword>
<feature type="signal peptide" evidence="12">
    <location>
        <begin position="1"/>
        <end position="23"/>
    </location>
</feature>
<dbReference type="Pfam" id="PF13676">
    <property type="entry name" value="TIR_2"/>
    <property type="match status" value="1"/>
</dbReference>
<dbReference type="GO" id="GO:0007165">
    <property type="term" value="P:signal transduction"/>
    <property type="evidence" value="ECO:0007669"/>
    <property type="project" value="InterPro"/>
</dbReference>
<comment type="subcellular location">
    <subcellularLocation>
        <location evidence="1">Membrane</location>
        <topology evidence="1">Single-pass membrane protein</topology>
    </subcellularLocation>
</comment>